<name>A0A7J6I1P6_CANSA</name>
<accession>A0A7J6I1P6</accession>
<dbReference type="Proteomes" id="UP000583929">
    <property type="component" value="Unassembled WGS sequence"/>
</dbReference>
<sequence length="83" mass="8347">MRKVVGDGRSIQAFRDPWIPQPRTFRPITAAPSGSVMGILLVGLGGPRGDVSGVGDGVVGGVGTGRARGRFGMPNSVVSAGDG</sequence>
<dbReference type="EMBL" id="JAATIQ010000012">
    <property type="protein sequence ID" value="KAF4401492.1"/>
    <property type="molecule type" value="Genomic_DNA"/>
</dbReference>
<comment type="caution">
    <text evidence="1">The sequence shown here is derived from an EMBL/GenBank/DDBJ whole genome shotgun (WGS) entry which is preliminary data.</text>
</comment>
<evidence type="ECO:0000313" key="1">
    <source>
        <dbReference type="EMBL" id="KAF4401492.1"/>
    </source>
</evidence>
<gene>
    <name evidence="1" type="ORF">G4B88_001686</name>
</gene>
<proteinExistence type="predicted"/>
<dbReference type="AlphaFoldDB" id="A0A7J6I1P6"/>
<organism evidence="1 2">
    <name type="scientific">Cannabis sativa</name>
    <name type="common">Hemp</name>
    <name type="synonym">Marijuana</name>
    <dbReference type="NCBI Taxonomy" id="3483"/>
    <lineage>
        <taxon>Eukaryota</taxon>
        <taxon>Viridiplantae</taxon>
        <taxon>Streptophyta</taxon>
        <taxon>Embryophyta</taxon>
        <taxon>Tracheophyta</taxon>
        <taxon>Spermatophyta</taxon>
        <taxon>Magnoliopsida</taxon>
        <taxon>eudicotyledons</taxon>
        <taxon>Gunneridae</taxon>
        <taxon>Pentapetalae</taxon>
        <taxon>rosids</taxon>
        <taxon>fabids</taxon>
        <taxon>Rosales</taxon>
        <taxon>Cannabaceae</taxon>
        <taxon>Cannabis</taxon>
    </lineage>
</organism>
<keyword evidence="2" id="KW-1185">Reference proteome</keyword>
<reference evidence="1 2" key="1">
    <citation type="journal article" date="2020" name="bioRxiv">
        <title>Sequence and annotation of 42 cannabis genomes reveals extensive copy number variation in cannabinoid synthesis and pathogen resistance genes.</title>
        <authorList>
            <person name="Mckernan K.J."/>
            <person name="Helbert Y."/>
            <person name="Kane L.T."/>
            <person name="Ebling H."/>
            <person name="Zhang L."/>
            <person name="Liu B."/>
            <person name="Eaton Z."/>
            <person name="Mclaughlin S."/>
            <person name="Kingan S."/>
            <person name="Baybayan P."/>
            <person name="Concepcion G."/>
            <person name="Jordan M."/>
            <person name="Riva A."/>
            <person name="Barbazuk W."/>
            <person name="Harkins T."/>
        </authorList>
    </citation>
    <scope>NUCLEOTIDE SEQUENCE [LARGE SCALE GENOMIC DNA]</scope>
    <source>
        <strain evidence="2">cv. Jamaican Lion 4</strain>
        <tissue evidence="1">Leaf</tissue>
    </source>
</reference>
<evidence type="ECO:0000313" key="2">
    <source>
        <dbReference type="Proteomes" id="UP000583929"/>
    </source>
</evidence>
<protein>
    <submittedName>
        <fullName evidence="1">Uncharacterized protein</fullName>
    </submittedName>
</protein>